<reference evidence="3" key="1">
    <citation type="submission" date="2021-06" db="EMBL/GenBank/DDBJ databases">
        <authorList>
            <person name="Kallberg Y."/>
            <person name="Tangrot J."/>
            <person name="Rosling A."/>
        </authorList>
    </citation>
    <scope>NUCLEOTIDE SEQUENCE</scope>
    <source>
        <strain evidence="3">BR232B</strain>
    </source>
</reference>
<keyword evidence="4" id="KW-1185">Reference proteome</keyword>
<evidence type="ECO:0000259" key="2">
    <source>
        <dbReference type="Pfam" id="PF09011"/>
    </source>
</evidence>
<dbReference type="OrthoDB" id="1919336at2759"/>
<evidence type="ECO:0000313" key="4">
    <source>
        <dbReference type="Proteomes" id="UP000789739"/>
    </source>
</evidence>
<dbReference type="EMBL" id="CAJVPI010000052">
    <property type="protein sequence ID" value="CAG8467638.1"/>
    <property type="molecule type" value="Genomic_DNA"/>
</dbReference>
<dbReference type="InterPro" id="IPR036910">
    <property type="entry name" value="HMG_box_dom_sf"/>
</dbReference>
<dbReference type="Proteomes" id="UP000789739">
    <property type="component" value="Unassembled WGS sequence"/>
</dbReference>
<accession>A0A9N8W0C4</accession>
<sequence>MDSSLDNDINVVISKYFKDSPLNHKIASEYNSLCRTIIRHIPEMSFDERALLKYVKRSEEDPTPEGEPATRKRKRPPNAYFLFMTTFKELVNRLAIDESLDGKKRQRLGATFWNCLKKEYQAPYMLVAKEARKDFPQMTYVRRRSQRNK</sequence>
<proteinExistence type="predicted"/>
<dbReference type="Gene3D" id="1.10.30.10">
    <property type="entry name" value="High mobility group box domain"/>
    <property type="match status" value="1"/>
</dbReference>
<evidence type="ECO:0000256" key="1">
    <source>
        <dbReference type="SAM" id="MobiDB-lite"/>
    </source>
</evidence>
<dbReference type="AlphaFoldDB" id="A0A9N8W0C4"/>
<feature type="domain" description="HMG box" evidence="2">
    <location>
        <begin position="72"/>
        <end position="137"/>
    </location>
</feature>
<dbReference type="InterPro" id="IPR009071">
    <property type="entry name" value="HMG_box_dom"/>
</dbReference>
<gene>
    <name evidence="3" type="ORF">PBRASI_LOCUS913</name>
</gene>
<dbReference type="Pfam" id="PF09011">
    <property type="entry name" value="HMG_box_2"/>
    <property type="match status" value="1"/>
</dbReference>
<name>A0A9N8W0C4_9GLOM</name>
<dbReference type="SUPFAM" id="SSF47095">
    <property type="entry name" value="HMG-box"/>
    <property type="match status" value="1"/>
</dbReference>
<evidence type="ECO:0000313" key="3">
    <source>
        <dbReference type="EMBL" id="CAG8467638.1"/>
    </source>
</evidence>
<feature type="region of interest" description="Disordered" evidence="1">
    <location>
        <begin position="57"/>
        <end position="77"/>
    </location>
</feature>
<organism evidence="3 4">
    <name type="scientific">Paraglomus brasilianum</name>
    <dbReference type="NCBI Taxonomy" id="144538"/>
    <lineage>
        <taxon>Eukaryota</taxon>
        <taxon>Fungi</taxon>
        <taxon>Fungi incertae sedis</taxon>
        <taxon>Mucoromycota</taxon>
        <taxon>Glomeromycotina</taxon>
        <taxon>Glomeromycetes</taxon>
        <taxon>Paraglomerales</taxon>
        <taxon>Paraglomeraceae</taxon>
        <taxon>Paraglomus</taxon>
    </lineage>
</organism>
<protein>
    <submittedName>
        <fullName evidence="3">7488_t:CDS:1</fullName>
    </submittedName>
</protein>
<comment type="caution">
    <text evidence="3">The sequence shown here is derived from an EMBL/GenBank/DDBJ whole genome shotgun (WGS) entry which is preliminary data.</text>
</comment>